<dbReference type="PROSITE" id="PS50035">
    <property type="entry name" value="PLD"/>
    <property type="match status" value="2"/>
</dbReference>
<evidence type="ECO:0000259" key="8">
    <source>
        <dbReference type="PROSITE" id="PS50035"/>
    </source>
</evidence>
<dbReference type="GO" id="GO:0016042">
    <property type="term" value="P:lipid catabolic process"/>
    <property type="evidence" value="ECO:0007669"/>
    <property type="project" value="UniProtKB-KW"/>
</dbReference>
<dbReference type="InterPro" id="IPR013783">
    <property type="entry name" value="Ig-like_fold"/>
</dbReference>
<dbReference type="PANTHER" id="PTHR43856">
    <property type="entry name" value="CARDIOLIPIN HYDROLASE"/>
    <property type="match status" value="1"/>
</dbReference>
<dbReference type="SUPFAM" id="SSF49265">
    <property type="entry name" value="Fibronectin type III"/>
    <property type="match status" value="1"/>
</dbReference>
<dbReference type="Gene3D" id="3.30.870.10">
    <property type="entry name" value="Endonuclease Chain A"/>
    <property type="match status" value="2"/>
</dbReference>
<dbReference type="CDD" id="cd00063">
    <property type="entry name" value="FN3"/>
    <property type="match status" value="1"/>
</dbReference>
<feature type="domain" description="PLD phosphodiesterase" evidence="8">
    <location>
        <begin position="607"/>
        <end position="640"/>
    </location>
</feature>
<proteinExistence type="inferred from homology"/>
<dbReference type="Gene3D" id="2.60.40.10">
    <property type="entry name" value="Immunoglobulins"/>
    <property type="match status" value="1"/>
</dbReference>
<keyword evidence="10" id="KW-1185">Reference proteome</keyword>
<dbReference type="InterPro" id="IPR051406">
    <property type="entry name" value="PLD_domain"/>
</dbReference>
<sequence length="774" mass="82186">MKKFTLLTLLSLGVSLPASLAQTSISIGAARAQAPAFNSTTGPTVTIRGVATNGAELGAIRYIQDATGGVGVYGAAGNAFLPLLNSIVPGDSILVTGQIVDFRGLLEINPITNLQIVAGNRPVQPIVFAAGNLTPAFAEQYEGRLVRLNGLTSINTSTGAPVTAFQSVSAGYRINNNAATPLYVNAASTGPGGLVGKPAPTGLYDAVGIMSQFTNVAPGTTGYQFLPRVYADFLQGNTPNLLTTPRPININSSGFTVNFLTQNAGDTKVEYSTTPNGTFTAVTNATSVTNHSLAITGLQPATVYYIKASSTNSVGLSESRVIPMVTGSLSTGKMRSYFNNPVNTALALPGNNATYLANGAIADTVARYINKAAQTLDIAIYNWNSPVILAAVNAAYARGVQVRVIFENDNANASIQNLNSAIPRIGRNTTQNIMHNKFVIIDANSTNPNVPWVWTGSTNWTAAQLSTDRNNAIAVQDQSLARVYTIEMNEMWGGGTTATAVFGSLKTDNTPHYLNIGGKTVESWFSPTDNVNGRLIEAIQTADNDLHIATMLITQSDIGRAIRDQVNAKGIANCSEVLVNDTSSAAEGPIFRTIKTALGNRIIKFKGMGIMHHKYAIIDAGASASDPQVFVGSHNWSLSANTENDENTLIVHDAKIVNTYYQEFAKRIQDEQAFGSTVTVCNLVLSNKKATVQQSSIQVYPNPTAGKFQLRLESNKARTATITLRDATGRVVLTQTQPLNGQDVTVDASQLRAGLYLVQIVTPETTQVSRVVVE</sequence>
<comment type="catalytic activity">
    <reaction evidence="1">
        <text>a 1,2-diacyl-sn-glycero-3-phosphocholine + H2O = a 1,2-diacyl-sn-glycero-3-phosphate + choline + H(+)</text>
        <dbReference type="Rhea" id="RHEA:14445"/>
        <dbReference type="ChEBI" id="CHEBI:15354"/>
        <dbReference type="ChEBI" id="CHEBI:15377"/>
        <dbReference type="ChEBI" id="CHEBI:15378"/>
        <dbReference type="ChEBI" id="CHEBI:57643"/>
        <dbReference type="ChEBI" id="CHEBI:58608"/>
        <dbReference type="EC" id="3.1.4.4"/>
    </reaction>
</comment>
<dbReference type="AlphaFoldDB" id="A0A4Q5LCZ5"/>
<dbReference type="InterPro" id="IPR025202">
    <property type="entry name" value="PLD-like_dom"/>
</dbReference>
<evidence type="ECO:0000313" key="9">
    <source>
        <dbReference type="EMBL" id="RYU81228.1"/>
    </source>
</evidence>
<evidence type="ECO:0000313" key="10">
    <source>
        <dbReference type="Proteomes" id="UP000294155"/>
    </source>
</evidence>
<keyword evidence="6" id="KW-0443">Lipid metabolism</keyword>
<dbReference type="EMBL" id="SEWE01000010">
    <property type="protein sequence ID" value="RYU81228.1"/>
    <property type="molecule type" value="Genomic_DNA"/>
</dbReference>
<dbReference type="Pfam" id="PF18962">
    <property type="entry name" value="Por_Secre_tail"/>
    <property type="match status" value="1"/>
</dbReference>
<feature type="domain" description="PLD phosphodiesterase" evidence="8">
    <location>
        <begin position="430"/>
        <end position="464"/>
    </location>
</feature>
<keyword evidence="4" id="KW-0378">Hydrolase</keyword>
<dbReference type="NCBIfam" id="TIGR04183">
    <property type="entry name" value="Por_Secre_tail"/>
    <property type="match status" value="1"/>
</dbReference>
<dbReference type="Pfam" id="PF13091">
    <property type="entry name" value="PLDc_2"/>
    <property type="match status" value="2"/>
</dbReference>
<evidence type="ECO:0000256" key="2">
    <source>
        <dbReference type="ARBA" id="ARBA00008664"/>
    </source>
</evidence>
<dbReference type="EC" id="3.1.4.4" evidence="3"/>
<dbReference type="GO" id="GO:0016891">
    <property type="term" value="F:RNA endonuclease activity producing 5'-phosphomonoesters, hydrolytic mechanism"/>
    <property type="evidence" value="ECO:0007669"/>
    <property type="project" value="TreeGrafter"/>
</dbReference>
<dbReference type="OrthoDB" id="9762009at2"/>
<evidence type="ECO:0000256" key="6">
    <source>
        <dbReference type="ARBA" id="ARBA00023098"/>
    </source>
</evidence>
<gene>
    <name evidence="9" type="ORF">EWM57_06535</name>
</gene>
<organism evidence="9 10">
    <name type="scientific">Hymenobacter persicinus</name>
    <dbReference type="NCBI Taxonomy" id="2025506"/>
    <lineage>
        <taxon>Bacteria</taxon>
        <taxon>Pseudomonadati</taxon>
        <taxon>Bacteroidota</taxon>
        <taxon>Cytophagia</taxon>
        <taxon>Cytophagales</taxon>
        <taxon>Hymenobacteraceae</taxon>
        <taxon>Hymenobacter</taxon>
    </lineage>
</organism>
<name>A0A4Q5LCZ5_9BACT</name>
<evidence type="ECO:0000256" key="1">
    <source>
        <dbReference type="ARBA" id="ARBA00000798"/>
    </source>
</evidence>
<reference evidence="9 10" key="1">
    <citation type="submission" date="2019-02" db="EMBL/GenBank/DDBJ databases">
        <title>Bacterial novel species isolated from soil.</title>
        <authorList>
            <person name="Jung H.-Y."/>
        </authorList>
    </citation>
    <scope>NUCLEOTIDE SEQUENCE [LARGE SCALE GENOMIC DNA]</scope>
    <source>
        <strain evidence="9 10">1-3-3-3</strain>
    </source>
</reference>
<comment type="caution">
    <text evidence="9">The sequence shown here is derived from an EMBL/GenBank/DDBJ whole genome shotgun (WGS) entry which is preliminary data.</text>
</comment>
<feature type="signal peptide" evidence="7">
    <location>
        <begin position="1"/>
        <end position="20"/>
    </location>
</feature>
<dbReference type="InterPro" id="IPR001736">
    <property type="entry name" value="PLipase_D/transphosphatidylase"/>
</dbReference>
<dbReference type="InterPro" id="IPR036116">
    <property type="entry name" value="FN3_sf"/>
</dbReference>
<dbReference type="InterPro" id="IPR026444">
    <property type="entry name" value="Secre_tail"/>
</dbReference>
<dbReference type="RefSeq" id="WP_129920334.1">
    <property type="nucleotide sequence ID" value="NZ_SEWE01000010.1"/>
</dbReference>
<keyword evidence="5" id="KW-0442">Lipid degradation</keyword>
<evidence type="ECO:0000256" key="4">
    <source>
        <dbReference type="ARBA" id="ARBA00022801"/>
    </source>
</evidence>
<evidence type="ECO:0000256" key="7">
    <source>
        <dbReference type="SAM" id="SignalP"/>
    </source>
</evidence>
<feature type="chain" id="PRO_5020590659" description="phospholipase D" evidence="7">
    <location>
        <begin position="21"/>
        <end position="774"/>
    </location>
</feature>
<dbReference type="SUPFAM" id="SSF56024">
    <property type="entry name" value="Phospholipase D/nuclease"/>
    <property type="match status" value="2"/>
</dbReference>
<dbReference type="GO" id="GO:0006793">
    <property type="term" value="P:phosphorus metabolic process"/>
    <property type="evidence" value="ECO:0007669"/>
    <property type="project" value="UniProtKB-ARBA"/>
</dbReference>
<comment type="similarity">
    <text evidence="2">Belongs to the phospholipase D family.</text>
</comment>
<dbReference type="PANTHER" id="PTHR43856:SF1">
    <property type="entry name" value="MITOCHONDRIAL CARDIOLIPIN HYDROLASE"/>
    <property type="match status" value="1"/>
</dbReference>
<dbReference type="InterPro" id="IPR003961">
    <property type="entry name" value="FN3_dom"/>
</dbReference>
<dbReference type="Proteomes" id="UP000294155">
    <property type="component" value="Unassembled WGS sequence"/>
</dbReference>
<evidence type="ECO:0000256" key="5">
    <source>
        <dbReference type="ARBA" id="ARBA00022963"/>
    </source>
</evidence>
<accession>A0A4Q5LCZ5</accession>
<dbReference type="SMART" id="SM00155">
    <property type="entry name" value="PLDc"/>
    <property type="match status" value="2"/>
</dbReference>
<protein>
    <recommendedName>
        <fullName evidence="3">phospholipase D</fullName>
        <ecNumber evidence="3">3.1.4.4</ecNumber>
    </recommendedName>
</protein>
<evidence type="ECO:0000256" key="3">
    <source>
        <dbReference type="ARBA" id="ARBA00012027"/>
    </source>
</evidence>
<keyword evidence="7" id="KW-0732">Signal</keyword>
<dbReference type="GO" id="GO:0004630">
    <property type="term" value="F:phospholipase D activity"/>
    <property type="evidence" value="ECO:0007669"/>
    <property type="project" value="UniProtKB-EC"/>
</dbReference>